<dbReference type="PRINTS" id="PR00364">
    <property type="entry name" value="DISEASERSIST"/>
</dbReference>
<gene>
    <name evidence="11" type="ORF">ACH5RR_040396</name>
</gene>
<dbReference type="InterPro" id="IPR058922">
    <property type="entry name" value="WHD_DRP"/>
</dbReference>
<keyword evidence="12" id="KW-1185">Reference proteome</keyword>
<dbReference type="Gene3D" id="1.20.5.4130">
    <property type="match status" value="1"/>
</dbReference>
<evidence type="ECO:0000259" key="7">
    <source>
        <dbReference type="Pfam" id="PF00931"/>
    </source>
</evidence>
<evidence type="ECO:0000259" key="9">
    <source>
        <dbReference type="Pfam" id="PF23559"/>
    </source>
</evidence>
<evidence type="ECO:0000256" key="6">
    <source>
        <dbReference type="ARBA" id="ARBA00022840"/>
    </source>
</evidence>
<dbReference type="Pfam" id="PF18052">
    <property type="entry name" value="Rx_N"/>
    <property type="match status" value="1"/>
</dbReference>
<dbReference type="Gene3D" id="3.40.50.300">
    <property type="entry name" value="P-loop containing nucleotide triphosphate hydrolases"/>
    <property type="match status" value="1"/>
</dbReference>
<dbReference type="Pfam" id="PF23598">
    <property type="entry name" value="LRR_14"/>
    <property type="match status" value="1"/>
</dbReference>
<feature type="domain" description="Disease resistance protein winged helix" evidence="9">
    <location>
        <begin position="439"/>
        <end position="510"/>
    </location>
</feature>
<evidence type="ECO:0000259" key="8">
    <source>
        <dbReference type="Pfam" id="PF18052"/>
    </source>
</evidence>
<dbReference type="EMBL" id="JBJUIK010000017">
    <property type="protein sequence ID" value="KAL3497664.1"/>
    <property type="molecule type" value="Genomic_DNA"/>
</dbReference>
<reference evidence="11 12" key="1">
    <citation type="submission" date="2024-11" db="EMBL/GenBank/DDBJ databases">
        <title>A near-complete genome assembly of Cinchona calisaya.</title>
        <authorList>
            <person name="Lian D.C."/>
            <person name="Zhao X.W."/>
            <person name="Wei L."/>
        </authorList>
    </citation>
    <scope>NUCLEOTIDE SEQUENCE [LARGE SCALE GENOMIC DNA]</scope>
    <source>
        <tissue evidence="11">Nenye</tissue>
    </source>
</reference>
<comment type="caution">
    <text evidence="11">The sequence shown here is derived from an EMBL/GenBank/DDBJ whole genome shotgun (WGS) entry which is preliminary data.</text>
</comment>
<dbReference type="Gene3D" id="1.10.8.430">
    <property type="entry name" value="Helical domain of apoptotic protease-activating factors"/>
    <property type="match status" value="1"/>
</dbReference>
<feature type="domain" description="Disease resistance N-terminal" evidence="8">
    <location>
        <begin position="5"/>
        <end position="90"/>
    </location>
</feature>
<dbReference type="FunFam" id="1.10.10.10:FF:000322">
    <property type="entry name" value="Probable disease resistance protein At1g63360"/>
    <property type="match status" value="1"/>
</dbReference>
<dbReference type="Pfam" id="PF00931">
    <property type="entry name" value="NB-ARC"/>
    <property type="match status" value="1"/>
</dbReference>
<dbReference type="InterPro" id="IPR032675">
    <property type="entry name" value="LRR_dom_sf"/>
</dbReference>
<feature type="domain" description="Disease resistance R13L4/SHOC-2-like LRR" evidence="10">
    <location>
        <begin position="555"/>
        <end position="655"/>
    </location>
</feature>
<dbReference type="Proteomes" id="UP001630127">
    <property type="component" value="Unassembled WGS sequence"/>
</dbReference>
<dbReference type="InterPro" id="IPR038005">
    <property type="entry name" value="RX-like_CC"/>
</dbReference>
<dbReference type="AlphaFoldDB" id="A0ABD2XTZ3"/>
<evidence type="ECO:0000313" key="11">
    <source>
        <dbReference type="EMBL" id="KAL3497664.1"/>
    </source>
</evidence>
<dbReference type="InterPro" id="IPR027417">
    <property type="entry name" value="P-loop_NTPase"/>
</dbReference>
<dbReference type="InterPro" id="IPR055414">
    <property type="entry name" value="LRR_R13L4/SHOC2-like"/>
</dbReference>
<evidence type="ECO:0000259" key="10">
    <source>
        <dbReference type="Pfam" id="PF23598"/>
    </source>
</evidence>
<evidence type="ECO:0000256" key="5">
    <source>
        <dbReference type="ARBA" id="ARBA00022821"/>
    </source>
</evidence>
<evidence type="ECO:0000256" key="3">
    <source>
        <dbReference type="ARBA" id="ARBA00022737"/>
    </source>
</evidence>
<evidence type="ECO:0000256" key="1">
    <source>
        <dbReference type="ARBA" id="ARBA00008894"/>
    </source>
</evidence>
<dbReference type="SUPFAM" id="SSF52540">
    <property type="entry name" value="P-loop containing nucleoside triphosphate hydrolases"/>
    <property type="match status" value="1"/>
</dbReference>
<dbReference type="InterPro" id="IPR044974">
    <property type="entry name" value="Disease_R_plants"/>
</dbReference>
<keyword evidence="4" id="KW-0547">Nucleotide-binding</keyword>
<dbReference type="InterPro" id="IPR002182">
    <property type="entry name" value="NB-ARC"/>
</dbReference>
<dbReference type="InterPro" id="IPR041118">
    <property type="entry name" value="Rx_N"/>
</dbReference>
<evidence type="ECO:0000256" key="2">
    <source>
        <dbReference type="ARBA" id="ARBA00022614"/>
    </source>
</evidence>
<sequence>MAETVLSFVLDQLSIFLREEGRLLGGLRQEVQLITNELGHMRAFLKVAEAKEDDDPKLQEWIKQVREAAYDTEDVLDDFIFLFARQRSKGFYGSVKRISNSIKSLRARHRVASEIQSIQARIKHIFEAHKRYQSEYGMSTDQVSGSVAAVDNKAWRYSRDDALLVEESRLVGISKPKKQLISQLLEGNSELKVISVVGMGGLGKTTLVKKVHEDADVRRHFQIRAWVTVSQTFNFEELLKSLIRKLHSEIKKPIPESIESVNSTSELKEFIKDFLQQGRYVIVFDDVWDVEFWNSIKFAMPDNSNGSRVLLTTRIMDVASTSCKGFCGYVHKIESLSYEESWTLFCSRTFEDGCCPNHLKNVADVILGKCDGLPLAILAISGLLAVKDVNSTDEWEMVRLSLGGELEGTGKLDRVNKILCLSYNDLPSHLKTCLLYISIFPEDYEIPCEPLIQLWIAERFVERKGGMNTEDVALDYLKKLANRSLIQVTRVFYEGVPNNCRIHDLLREIIVSKCREQNMATVTAGQHTRWPEKVRRLVIHNFCDNSSQKSHCFDHLRSLITFESIEPLPQTLLSELLSSKLLKVLDLRNTQLEEIPNEIFNLFHLKHLCLFGTRVKTVPKSIGKLQNLEYLDLSDTEVSELPTEIKKLQKLSHLMGLVRVYLKWSGLRQDPLESLQRLPNLVQVTLIQAYQGEGLCFKAGGCQKLKELYLEELKGLRWMRVENGAMPRLQQLNLQGIPLLEELPLGIQHLRQLRKLDLADMSSQLIDKLESEDGGQDYQQIAHIHQVIISSWTDEGWNERLLSGKSKT</sequence>
<dbReference type="CDD" id="cd14798">
    <property type="entry name" value="RX-CC_like"/>
    <property type="match status" value="1"/>
</dbReference>
<dbReference type="SUPFAM" id="SSF52058">
    <property type="entry name" value="L domain-like"/>
    <property type="match status" value="1"/>
</dbReference>
<keyword evidence="6" id="KW-0067">ATP-binding</keyword>
<dbReference type="PANTHER" id="PTHR23155:SF1205">
    <property type="entry name" value="DISEASE RESISTANCE PROTEIN RPM1"/>
    <property type="match status" value="1"/>
</dbReference>
<evidence type="ECO:0000313" key="12">
    <source>
        <dbReference type="Proteomes" id="UP001630127"/>
    </source>
</evidence>
<name>A0ABD2XTZ3_9GENT</name>
<keyword evidence="2" id="KW-0433">Leucine-rich repeat</keyword>
<dbReference type="GO" id="GO:0005524">
    <property type="term" value="F:ATP binding"/>
    <property type="evidence" value="ECO:0007669"/>
    <property type="project" value="UniProtKB-KW"/>
</dbReference>
<evidence type="ECO:0000256" key="4">
    <source>
        <dbReference type="ARBA" id="ARBA00022741"/>
    </source>
</evidence>
<comment type="similarity">
    <text evidence="1">Belongs to the disease resistance NB-LRR family.</text>
</comment>
<dbReference type="InterPro" id="IPR036388">
    <property type="entry name" value="WH-like_DNA-bd_sf"/>
</dbReference>
<accession>A0ABD2XTZ3</accession>
<dbReference type="Pfam" id="PF23559">
    <property type="entry name" value="WHD_DRP"/>
    <property type="match status" value="1"/>
</dbReference>
<dbReference type="PANTHER" id="PTHR23155">
    <property type="entry name" value="DISEASE RESISTANCE PROTEIN RP"/>
    <property type="match status" value="1"/>
</dbReference>
<keyword evidence="3" id="KW-0677">Repeat</keyword>
<organism evidence="11 12">
    <name type="scientific">Cinchona calisaya</name>
    <dbReference type="NCBI Taxonomy" id="153742"/>
    <lineage>
        <taxon>Eukaryota</taxon>
        <taxon>Viridiplantae</taxon>
        <taxon>Streptophyta</taxon>
        <taxon>Embryophyta</taxon>
        <taxon>Tracheophyta</taxon>
        <taxon>Spermatophyta</taxon>
        <taxon>Magnoliopsida</taxon>
        <taxon>eudicotyledons</taxon>
        <taxon>Gunneridae</taxon>
        <taxon>Pentapetalae</taxon>
        <taxon>asterids</taxon>
        <taxon>lamiids</taxon>
        <taxon>Gentianales</taxon>
        <taxon>Rubiaceae</taxon>
        <taxon>Cinchonoideae</taxon>
        <taxon>Cinchoneae</taxon>
        <taxon>Cinchona</taxon>
    </lineage>
</organism>
<feature type="domain" description="NB-ARC" evidence="7">
    <location>
        <begin position="175"/>
        <end position="351"/>
    </location>
</feature>
<proteinExistence type="inferred from homology"/>
<evidence type="ECO:0008006" key="13">
    <source>
        <dbReference type="Google" id="ProtNLM"/>
    </source>
</evidence>
<dbReference type="GO" id="GO:0051607">
    <property type="term" value="P:defense response to virus"/>
    <property type="evidence" value="ECO:0007669"/>
    <property type="project" value="UniProtKB-ARBA"/>
</dbReference>
<keyword evidence="5" id="KW-0611">Plant defense</keyword>
<protein>
    <recommendedName>
        <fullName evidence="13">Disease resistance protein RPM1-like</fullName>
    </recommendedName>
</protein>
<dbReference type="InterPro" id="IPR042197">
    <property type="entry name" value="Apaf_helical"/>
</dbReference>
<dbReference type="FunFam" id="3.40.50.300:FF:001091">
    <property type="entry name" value="Probable disease resistance protein At1g61300"/>
    <property type="match status" value="1"/>
</dbReference>
<dbReference type="Gene3D" id="3.80.10.10">
    <property type="entry name" value="Ribonuclease Inhibitor"/>
    <property type="match status" value="1"/>
</dbReference>
<dbReference type="Gene3D" id="1.10.10.10">
    <property type="entry name" value="Winged helix-like DNA-binding domain superfamily/Winged helix DNA-binding domain"/>
    <property type="match status" value="1"/>
</dbReference>